<accession>A0A7G1QAM5</accession>
<gene>
    <name evidence="1" type="ORF">NSCAC_1180</name>
</gene>
<sequence length="57" mass="7223">MIARENHLSLFVHFQTLFLSFKERFYFFYTGKFFLYGAQPYDNKKTIIYFYNYSFRY</sequence>
<keyword evidence="2" id="KW-1185">Reference proteome</keyword>
<dbReference type="KEGG" id="ntg:NSCAC_1180"/>
<dbReference type="AlphaFoldDB" id="A0A7G1QAM5"/>
<organism evidence="1 2">
    <name type="scientific">Candidatus Nitrosacidococcus tergens</name>
    <dbReference type="NCBI Taxonomy" id="553981"/>
    <lineage>
        <taxon>Bacteria</taxon>
        <taxon>Pseudomonadati</taxon>
        <taxon>Pseudomonadota</taxon>
        <taxon>Gammaproteobacteria</taxon>
        <taxon>Chromatiales</taxon>
        <taxon>Chromatiaceae</taxon>
        <taxon>Candidatus Nitrosacidococcus</taxon>
    </lineage>
</organism>
<protein>
    <submittedName>
        <fullName evidence="1">Uncharacterized protein</fullName>
    </submittedName>
</protein>
<reference evidence="1 2" key="1">
    <citation type="submission" date="2020-03" db="EMBL/GenBank/DDBJ databases">
        <authorList>
            <person name="Picone N."/>
        </authorList>
    </citation>
    <scope>NUCLEOTIDE SEQUENCE [LARGE SCALE GENOMIC DNA]</scope>
    <source>
        <strain evidence="1">NSCAC1</strain>
    </source>
</reference>
<dbReference type="EMBL" id="LR778175">
    <property type="protein sequence ID" value="CAB1276454.1"/>
    <property type="molecule type" value="Genomic_DNA"/>
</dbReference>
<evidence type="ECO:0000313" key="2">
    <source>
        <dbReference type="Proteomes" id="UP000516072"/>
    </source>
</evidence>
<dbReference type="Proteomes" id="UP000516072">
    <property type="component" value="Chromosome"/>
</dbReference>
<evidence type="ECO:0000313" key="1">
    <source>
        <dbReference type="EMBL" id="CAB1276454.1"/>
    </source>
</evidence>
<name>A0A7G1QAM5_9GAMM</name>
<proteinExistence type="predicted"/>